<proteinExistence type="predicted"/>
<accession>A0A438E3I7</accession>
<sequence>MSTPGGVENNQAIINCLLTCSQRLYNSLNFGFRKGRN</sequence>
<evidence type="ECO:0000313" key="2">
    <source>
        <dbReference type="Proteomes" id="UP000288805"/>
    </source>
</evidence>
<dbReference type="Proteomes" id="UP000288805">
    <property type="component" value="Unassembled WGS sequence"/>
</dbReference>
<evidence type="ECO:0000313" key="1">
    <source>
        <dbReference type="EMBL" id="RVW42243.1"/>
    </source>
</evidence>
<reference evidence="1 2" key="1">
    <citation type="journal article" date="2018" name="PLoS Genet.">
        <title>Population sequencing reveals clonal diversity and ancestral inbreeding in the grapevine cultivar Chardonnay.</title>
        <authorList>
            <person name="Roach M.J."/>
            <person name="Johnson D.L."/>
            <person name="Bohlmann J."/>
            <person name="van Vuuren H.J."/>
            <person name="Jones S.J."/>
            <person name="Pretorius I.S."/>
            <person name="Schmidt S.A."/>
            <person name="Borneman A.R."/>
        </authorList>
    </citation>
    <scope>NUCLEOTIDE SEQUENCE [LARGE SCALE GENOMIC DNA]</scope>
    <source>
        <strain evidence="2">cv. Chardonnay</strain>
        <tissue evidence="1">Leaf</tissue>
    </source>
</reference>
<dbReference type="AlphaFoldDB" id="A0A438E3I7"/>
<protein>
    <submittedName>
        <fullName evidence="1">Uncharacterized protein</fullName>
    </submittedName>
</protein>
<name>A0A438E3I7_VITVI</name>
<organism evidence="1 2">
    <name type="scientific">Vitis vinifera</name>
    <name type="common">Grape</name>
    <dbReference type="NCBI Taxonomy" id="29760"/>
    <lineage>
        <taxon>Eukaryota</taxon>
        <taxon>Viridiplantae</taxon>
        <taxon>Streptophyta</taxon>
        <taxon>Embryophyta</taxon>
        <taxon>Tracheophyta</taxon>
        <taxon>Spermatophyta</taxon>
        <taxon>Magnoliopsida</taxon>
        <taxon>eudicotyledons</taxon>
        <taxon>Gunneridae</taxon>
        <taxon>Pentapetalae</taxon>
        <taxon>rosids</taxon>
        <taxon>Vitales</taxon>
        <taxon>Vitaceae</taxon>
        <taxon>Viteae</taxon>
        <taxon>Vitis</taxon>
    </lineage>
</organism>
<gene>
    <name evidence="1" type="ORF">CK203_096545</name>
</gene>
<comment type="caution">
    <text evidence="1">The sequence shown here is derived from an EMBL/GenBank/DDBJ whole genome shotgun (WGS) entry which is preliminary data.</text>
</comment>
<dbReference type="EMBL" id="QGNW01001408">
    <property type="protein sequence ID" value="RVW42243.1"/>
    <property type="molecule type" value="Genomic_DNA"/>
</dbReference>